<name>A0AC61RE64_9BACT</name>
<evidence type="ECO:0000313" key="1">
    <source>
        <dbReference type="EMBL" id="TGY77829.1"/>
    </source>
</evidence>
<evidence type="ECO:0000313" key="2">
    <source>
        <dbReference type="Proteomes" id="UP000306319"/>
    </source>
</evidence>
<dbReference type="Proteomes" id="UP000306319">
    <property type="component" value="Unassembled WGS sequence"/>
</dbReference>
<sequence>MLENKTMIKNICKHLHIIIISAFALSLSVAYAQTSVPSAAAASKRKITVEKPDLNKIKDETLNPGSPFYFPKLMKKYTRNDTTMTNEEYRYFYLGYMFQEDYDPYRTSPYSGITDELRMKATHSKEEIDTIRKYAELSLHDNPFDLRQMSFLIHVLKEKRKDMSAKIWEYRLEHLLGAIKSTGTGEDIENAWYVIYPMHEYDMVQLLGYEATDAQFIDPGYDYLSVMPEEETAKRLKDKVAKGFYFNVEVPQSQYELKHPESLSSADDAPAE</sequence>
<organism evidence="1 2">
    <name type="scientific">Lepagella muris</name>
    <dbReference type="NCBI Taxonomy" id="3032870"/>
    <lineage>
        <taxon>Bacteria</taxon>
        <taxon>Pseudomonadati</taxon>
        <taxon>Bacteroidota</taxon>
        <taxon>Bacteroidia</taxon>
        <taxon>Bacteroidales</taxon>
        <taxon>Muribaculaceae</taxon>
        <taxon>Lepagella</taxon>
    </lineage>
</organism>
<accession>A0AC61RE64</accession>
<reference evidence="1" key="1">
    <citation type="submission" date="2019-04" db="EMBL/GenBank/DDBJ databases">
        <title>Microbes associate with the intestines of laboratory mice.</title>
        <authorList>
            <person name="Navarre W."/>
            <person name="Wong E."/>
            <person name="Huang K."/>
            <person name="Tropini C."/>
            <person name="Ng K."/>
            <person name="Yu B."/>
        </authorList>
    </citation>
    <scope>NUCLEOTIDE SEQUENCE</scope>
    <source>
        <strain evidence="1">NM04_E33</strain>
    </source>
</reference>
<gene>
    <name evidence="1" type="ORF">E5331_12545</name>
</gene>
<comment type="caution">
    <text evidence="1">The sequence shown here is derived from an EMBL/GenBank/DDBJ whole genome shotgun (WGS) entry which is preliminary data.</text>
</comment>
<proteinExistence type="predicted"/>
<keyword evidence="2" id="KW-1185">Reference proteome</keyword>
<dbReference type="EMBL" id="SRYB01000019">
    <property type="protein sequence ID" value="TGY77829.1"/>
    <property type="molecule type" value="Genomic_DNA"/>
</dbReference>
<protein>
    <submittedName>
        <fullName evidence="1">DUF4919 domain-containing protein</fullName>
    </submittedName>
</protein>